<evidence type="ECO:0000313" key="4">
    <source>
        <dbReference type="Proteomes" id="UP000233256"/>
    </source>
</evidence>
<feature type="signal peptide" evidence="1">
    <location>
        <begin position="1"/>
        <end position="24"/>
    </location>
</feature>
<dbReference type="AlphaFoldDB" id="A0A2N1PJG3"/>
<gene>
    <name evidence="3" type="ORF">CVV64_18895</name>
</gene>
<dbReference type="Pfam" id="PF22888">
    <property type="entry name" value="FIMAH"/>
    <property type="match status" value="1"/>
</dbReference>
<evidence type="ECO:0000256" key="1">
    <source>
        <dbReference type="SAM" id="SignalP"/>
    </source>
</evidence>
<dbReference type="Proteomes" id="UP000233256">
    <property type="component" value="Unassembled WGS sequence"/>
</dbReference>
<reference evidence="3 4" key="1">
    <citation type="journal article" date="2017" name="ISME J.">
        <title>Potential for microbial H2 and metal transformations associated with novel bacteria and archaea in deep terrestrial subsurface sediments.</title>
        <authorList>
            <person name="Hernsdorf A.W."/>
            <person name="Amano Y."/>
            <person name="Miyakawa K."/>
            <person name="Ise K."/>
            <person name="Suzuki Y."/>
            <person name="Anantharaman K."/>
            <person name="Probst A."/>
            <person name="Burstein D."/>
            <person name="Thomas B.C."/>
            <person name="Banfield J.F."/>
        </authorList>
    </citation>
    <scope>NUCLEOTIDE SEQUENCE [LARGE SCALE GENOMIC DNA]</scope>
    <source>
        <strain evidence="3">HGW-Wallbacteria-1</strain>
    </source>
</reference>
<dbReference type="EMBL" id="PGXC01000047">
    <property type="protein sequence ID" value="PKK88422.1"/>
    <property type="molecule type" value="Genomic_DNA"/>
</dbReference>
<accession>A0A2N1PJG3</accession>
<organism evidence="3 4">
    <name type="scientific">Candidatus Wallbacteria bacterium HGW-Wallbacteria-1</name>
    <dbReference type="NCBI Taxonomy" id="2013854"/>
    <lineage>
        <taxon>Bacteria</taxon>
        <taxon>Candidatus Walliibacteriota</taxon>
    </lineage>
</organism>
<sequence length="300" mass="33557">MKNNFRILVAFFILHSLSVSFCLASNLLNYPVDNPSKEILNIRLNPSDFSSNSVFCGQNTIRHPGYAGWIRVAAPQTWDDYTPGLAESWKEGAAYYTCQYGFFQVSNEAQFGVENTIEARLGGDSDPVTKQNLTGFSGQVIGDRTVTWHSEMEKQYGTFDKGPNNQPFPNEYAGLAFAKERYAFAIHASAKKAEGQIDRTIMEALGEKVLKKINVSNSFFSLEESLSQLITHQGILHSLQVKVEKFSKHYLKGEYNTALNNMNSFINELAAQRGKHVSEHAYQTLKTLADTIVTNTTSLL</sequence>
<feature type="domain" description="FIMAH" evidence="2">
    <location>
        <begin position="230"/>
        <end position="292"/>
    </location>
</feature>
<keyword evidence="1" id="KW-0732">Signal</keyword>
<protein>
    <recommendedName>
        <fullName evidence="2">FIMAH domain-containing protein</fullName>
    </recommendedName>
</protein>
<feature type="chain" id="PRO_5014761488" description="FIMAH domain-containing protein" evidence="1">
    <location>
        <begin position="25"/>
        <end position="300"/>
    </location>
</feature>
<proteinExistence type="predicted"/>
<evidence type="ECO:0000313" key="3">
    <source>
        <dbReference type="EMBL" id="PKK88422.1"/>
    </source>
</evidence>
<dbReference type="InterPro" id="IPR054470">
    <property type="entry name" value="FIMAH_dom"/>
</dbReference>
<evidence type="ECO:0000259" key="2">
    <source>
        <dbReference type="Pfam" id="PF22888"/>
    </source>
</evidence>
<comment type="caution">
    <text evidence="3">The sequence shown here is derived from an EMBL/GenBank/DDBJ whole genome shotgun (WGS) entry which is preliminary data.</text>
</comment>
<name>A0A2N1PJG3_9BACT</name>